<dbReference type="AlphaFoldDB" id="A0A834WZC4"/>
<evidence type="ECO:0000313" key="2">
    <source>
        <dbReference type="EMBL" id="KAF7835253.1"/>
    </source>
</evidence>
<proteinExistence type="predicted"/>
<dbReference type="Proteomes" id="UP000634136">
    <property type="component" value="Unassembled WGS sequence"/>
</dbReference>
<dbReference type="InterPro" id="IPR036397">
    <property type="entry name" value="RNaseH_sf"/>
</dbReference>
<dbReference type="InterPro" id="IPR053151">
    <property type="entry name" value="RNase_H-like"/>
</dbReference>
<evidence type="ECO:0000313" key="3">
    <source>
        <dbReference type="Proteomes" id="UP000634136"/>
    </source>
</evidence>
<dbReference type="EMBL" id="JAAIUW010000004">
    <property type="protein sequence ID" value="KAF7835253.1"/>
    <property type="molecule type" value="Genomic_DNA"/>
</dbReference>
<name>A0A834WZC4_9FABA</name>
<reference evidence="2" key="1">
    <citation type="submission" date="2020-09" db="EMBL/GenBank/DDBJ databases">
        <title>Genome-Enabled Discovery of Anthraquinone Biosynthesis in Senna tora.</title>
        <authorList>
            <person name="Kang S.-H."/>
            <person name="Pandey R.P."/>
            <person name="Lee C.-M."/>
            <person name="Sim J.-S."/>
            <person name="Jeong J.-T."/>
            <person name="Choi B.-S."/>
            <person name="Jung M."/>
            <person name="Ginzburg D."/>
            <person name="Zhao K."/>
            <person name="Won S.Y."/>
            <person name="Oh T.-J."/>
            <person name="Yu Y."/>
            <person name="Kim N.-H."/>
            <person name="Lee O.R."/>
            <person name="Lee T.-H."/>
            <person name="Bashyal P."/>
            <person name="Kim T.-S."/>
            <person name="Lee W.-H."/>
            <person name="Kawkins C."/>
            <person name="Kim C.-K."/>
            <person name="Kim J.S."/>
            <person name="Ahn B.O."/>
            <person name="Rhee S.Y."/>
            <person name="Sohng J.K."/>
        </authorList>
    </citation>
    <scope>NUCLEOTIDE SEQUENCE</scope>
    <source>
        <tissue evidence="2">Leaf</tissue>
    </source>
</reference>
<dbReference type="InterPro" id="IPR044730">
    <property type="entry name" value="RNase_H-like_dom_plant"/>
</dbReference>
<dbReference type="PANTHER" id="PTHR47723">
    <property type="entry name" value="OS05G0353850 PROTEIN"/>
    <property type="match status" value="1"/>
</dbReference>
<evidence type="ECO:0000259" key="1">
    <source>
        <dbReference type="PROSITE" id="PS50879"/>
    </source>
</evidence>
<dbReference type="Gene3D" id="3.30.420.10">
    <property type="entry name" value="Ribonuclease H-like superfamily/Ribonuclease H"/>
    <property type="match status" value="1"/>
</dbReference>
<feature type="domain" description="RNase H type-1" evidence="1">
    <location>
        <begin position="84"/>
        <end position="215"/>
    </location>
</feature>
<dbReference type="PROSITE" id="PS50879">
    <property type="entry name" value="RNASE_H_1"/>
    <property type="match status" value="1"/>
</dbReference>
<gene>
    <name evidence="2" type="ORF">G2W53_010112</name>
</gene>
<dbReference type="GO" id="GO:0003676">
    <property type="term" value="F:nucleic acid binding"/>
    <property type="evidence" value="ECO:0007669"/>
    <property type="project" value="InterPro"/>
</dbReference>
<dbReference type="InterPro" id="IPR002156">
    <property type="entry name" value="RNaseH_domain"/>
</dbReference>
<dbReference type="PANTHER" id="PTHR47723:SF19">
    <property type="entry name" value="POLYNUCLEOTIDYL TRANSFERASE, RIBONUCLEASE H-LIKE SUPERFAMILY PROTEIN"/>
    <property type="match status" value="1"/>
</dbReference>
<keyword evidence="3" id="KW-1185">Reference proteome</keyword>
<dbReference type="GO" id="GO:0004523">
    <property type="term" value="F:RNA-DNA hybrid ribonuclease activity"/>
    <property type="evidence" value="ECO:0007669"/>
    <property type="project" value="InterPro"/>
</dbReference>
<dbReference type="CDD" id="cd06222">
    <property type="entry name" value="RNase_H_like"/>
    <property type="match status" value="1"/>
</dbReference>
<protein>
    <submittedName>
        <fullName evidence="2">Ribonuclease H protein</fullName>
    </submittedName>
</protein>
<sequence>MVKIKFWPTFFSSELDAWLDLNMGKNLGVQVSDWSLTFGIAVWYIWKWRNDFAFGDGSKFRADPVMEIMSHTKQMQEALTNQLVKGWYMLNVDASVSLDNRSIATCGGLIRDNEGLFCMGFNKYLGSCNALHAETWGILHGLEVAWNAGYRRIIVETDSKDVVENISKRNMEMHQSSQLVRKVRNLMQRNWDVKIRHEYREANEVAHRLASLARIGADTIVFNEAPGPILPLLFKDQMGSGSFRSVVA</sequence>
<dbReference type="Pfam" id="PF13456">
    <property type="entry name" value="RVT_3"/>
    <property type="match status" value="1"/>
</dbReference>
<dbReference type="OrthoDB" id="1436613at2759"/>
<comment type="caution">
    <text evidence="2">The sequence shown here is derived from an EMBL/GenBank/DDBJ whole genome shotgun (WGS) entry which is preliminary data.</text>
</comment>
<dbReference type="InterPro" id="IPR012337">
    <property type="entry name" value="RNaseH-like_sf"/>
</dbReference>
<dbReference type="SUPFAM" id="SSF53098">
    <property type="entry name" value="Ribonuclease H-like"/>
    <property type="match status" value="1"/>
</dbReference>
<accession>A0A834WZC4</accession>
<organism evidence="2 3">
    <name type="scientific">Senna tora</name>
    <dbReference type="NCBI Taxonomy" id="362788"/>
    <lineage>
        <taxon>Eukaryota</taxon>
        <taxon>Viridiplantae</taxon>
        <taxon>Streptophyta</taxon>
        <taxon>Embryophyta</taxon>
        <taxon>Tracheophyta</taxon>
        <taxon>Spermatophyta</taxon>
        <taxon>Magnoliopsida</taxon>
        <taxon>eudicotyledons</taxon>
        <taxon>Gunneridae</taxon>
        <taxon>Pentapetalae</taxon>
        <taxon>rosids</taxon>
        <taxon>fabids</taxon>
        <taxon>Fabales</taxon>
        <taxon>Fabaceae</taxon>
        <taxon>Caesalpinioideae</taxon>
        <taxon>Cassia clade</taxon>
        <taxon>Senna</taxon>
    </lineage>
</organism>